<dbReference type="GO" id="GO:0006364">
    <property type="term" value="P:rRNA processing"/>
    <property type="evidence" value="ECO:0007669"/>
    <property type="project" value="TreeGrafter"/>
</dbReference>
<evidence type="ECO:0000256" key="3">
    <source>
        <dbReference type="ARBA" id="ARBA00022801"/>
    </source>
</evidence>
<evidence type="ECO:0000256" key="2">
    <source>
        <dbReference type="ARBA" id="ARBA00022759"/>
    </source>
</evidence>
<accession>A0AAD7J6A4</accession>
<keyword evidence="9" id="KW-1185">Reference proteome</keyword>
<protein>
    <submittedName>
        <fullName evidence="8">Uncharacterized protein</fullName>
    </submittedName>
</protein>
<dbReference type="SUPFAM" id="SSF54768">
    <property type="entry name" value="dsRNA-binding domain-like"/>
    <property type="match status" value="1"/>
</dbReference>
<dbReference type="GO" id="GO:0005654">
    <property type="term" value="C:nucleoplasm"/>
    <property type="evidence" value="ECO:0007669"/>
    <property type="project" value="TreeGrafter"/>
</dbReference>
<dbReference type="Gene3D" id="1.10.1520.10">
    <property type="entry name" value="Ribonuclease III domain"/>
    <property type="match status" value="1"/>
</dbReference>
<dbReference type="PROSITE" id="PS50142">
    <property type="entry name" value="RNASE_3_2"/>
    <property type="match status" value="1"/>
</dbReference>
<dbReference type="Proteomes" id="UP001215598">
    <property type="component" value="Unassembled WGS sequence"/>
</dbReference>
<dbReference type="Gene3D" id="3.30.160.20">
    <property type="match status" value="1"/>
</dbReference>
<evidence type="ECO:0000256" key="1">
    <source>
        <dbReference type="ARBA" id="ARBA00022722"/>
    </source>
</evidence>
<dbReference type="GO" id="GO:0003723">
    <property type="term" value="F:RNA binding"/>
    <property type="evidence" value="ECO:0007669"/>
    <property type="project" value="UniProtKB-UniRule"/>
</dbReference>
<name>A0AAD7J6A4_9AGAR</name>
<feature type="domain" description="DRBM" evidence="6">
    <location>
        <begin position="125"/>
        <end position="202"/>
    </location>
</feature>
<gene>
    <name evidence="8" type="ORF">B0H16DRAFT_1827977</name>
</gene>
<evidence type="ECO:0000313" key="9">
    <source>
        <dbReference type="Proteomes" id="UP001215598"/>
    </source>
</evidence>
<reference evidence="8" key="1">
    <citation type="submission" date="2023-03" db="EMBL/GenBank/DDBJ databases">
        <title>Massive genome expansion in bonnet fungi (Mycena s.s.) driven by repeated elements and novel gene families across ecological guilds.</title>
        <authorList>
            <consortium name="Lawrence Berkeley National Laboratory"/>
            <person name="Harder C.B."/>
            <person name="Miyauchi S."/>
            <person name="Viragh M."/>
            <person name="Kuo A."/>
            <person name="Thoen E."/>
            <person name="Andreopoulos B."/>
            <person name="Lu D."/>
            <person name="Skrede I."/>
            <person name="Drula E."/>
            <person name="Henrissat B."/>
            <person name="Morin E."/>
            <person name="Kohler A."/>
            <person name="Barry K."/>
            <person name="LaButti K."/>
            <person name="Morin E."/>
            <person name="Salamov A."/>
            <person name="Lipzen A."/>
            <person name="Mereny Z."/>
            <person name="Hegedus B."/>
            <person name="Baldrian P."/>
            <person name="Stursova M."/>
            <person name="Weitz H."/>
            <person name="Taylor A."/>
            <person name="Grigoriev I.V."/>
            <person name="Nagy L.G."/>
            <person name="Martin F."/>
            <person name="Kauserud H."/>
        </authorList>
    </citation>
    <scope>NUCLEOTIDE SEQUENCE</scope>
    <source>
        <strain evidence="8">CBHHK182m</strain>
    </source>
</reference>
<evidence type="ECO:0000259" key="7">
    <source>
        <dbReference type="PROSITE" id="PS50142"/>
    </source>
</evidence>
<comment type="caution">
    <text evidence="8">The sequence shown here is derived from an EMBL/GenBank/DDBJ whole genome shotgun (WGS) entry which is preliminary data.</text>
</comment>
<dbReference type="Pfam" id="PF00636">
    <property type="entry name" value="Ribonuclease_3"/>
    <property type="match status" value="1"/>
</dbReference>
<evidence type="ECO:0000256" key="5">
    <source>
        <dbReference type="PROSITE-ProRule" id="PRU00266"/>
    </source>
</evidence>
<dbReference type="GO" id="GO:0034475">
    <property type="term" value="P:U4 snRNA 3'-end processing"/>
    <property type="evidence" value="ECO:0007669"/>
    <property type="project" value="TreeGrafter"/>
</dbReference>
<organism evidence="8 9">
    <name type="scientific">Mycena metata</name>
    <dbReference type="NCBI Taxonomy" id="1033252"/>
    <lineage>
        <taxon>Eukaryota</taxon>
        <taxon>Fungi</taxon>
        <taxon>Dikarya</taxon>
        <taxon>Basidiomycota</taxon>
        <taxon>Agaricomycotina</taxon>
        <taxon>Agaricomycetes</taxon>
        <taxon>Agaricomycetidae</taxon>
        <taxon>Agaricales</taxon>
        <taxon>Marasmiineae</taxon>
        <taxon>Mycenaceae</taxon>
        <taxon>Mycena</taxon>
    </lineage>
</organism>
<dbReference type="PANTHER" id="PTHR11207">
    <property type="entry name" value="RIBONUCLEASE III"/>
    <property type="match status" value="1"/>
</dbReference>
<dbReference type="CDD" id="cd00593">
    <property type="entry name" value="RIBOc"/>
    <property type="match status" value="1"/>
</dbReference>
<keyword evidence="2" id="KW-0255">Endonuclease</keyword>
<dbReference type="PANTHER" id="PTHR11207:SF0">
    <property type="entry name" value="RIBONUCLEASE 3"/>
    <property type="match status" value="1"/>
</dbReference>
<evidence type="ECO:0000256" key="4">
    <source>
        <dbReference type="ARBA" id="ARBA00022884"/>
    </source>
</evidence>
<dbReference type="PROSITE" id="PS50137">
    <property type="entry name" value="DS_RBD"/>
    <property type="match status" value="1"/>
</dbReference>
<proteinExistence type="predicted"/>
<keyword evidence="4 5" id="KW-0694">RNA-binding</keyword>
<keyword evidence="1" id="KW-0540">Nuclease</keyword>
<evidence type="ECO:0000313" key="8">
    <source>
        <dbReference type="EMBL" id="KAJ7755966.1"/>
    </source>
</evidence>
<dbReference type="Pfam" id="PF00035">
    <property type="entry name" value="dsrm"/>
    <property type="match status" value="1"/>
</dbReference>
<keyword evidence="3" id="KW-0378">Hydrolase</keyword>
<sequence>MLEMYPGLHVGPLTKVRAMIVGNATLAEISRKYRLPEKLRLHPAQAETLRASTNIQADLFESFIGGLYTKQGLVAVTQWLNPLFRPYARAAYAIVRAQHGLPPVESPLASPTSSHGIPSPLNSDTNIGHLALFNQHLQKSDQHAEWVYSDHHPFSDMDGNKSTPVWSVQVLVDGRVFGWGRGKTKKAARNQAAKEGLVQLGVAL</sequence>
<dbReference type="GO" id="GO:0004525">
    <property type="term" value="F:ribonuclease III activity"/>
    <property type="evidence" value="ECO:0007669"/>
    <property type="project" value="InterPro"/>
</dbReference>
<dbReference type="AlphaFoldDB" id="A0AAD7J6A4"/>
<dbReference type="InterPro" id="IPR036389">
    <property type="entry name" value="RNase_III_sf"/>
</dbReference>
<dbReference type="SUPFAM" id="SSF69065">
    <property type="entry name" value="RNase III domain-like"/>
    <property type="match status" value="1"/>
</dbReference>
<evidence type="ECO:0000259" key="6">
    <source>
        <dbReference type="PROSITE" id="PS50137"/>
    </source>
</evidence>
<dbReference type="EMBL" id="JARKIB010000048">
    <property type="protein sequence ID" value="KAJ7755966.1"/>
    <property type="molecule type" value="Genomic_DNA"/>
</dbReference>
<dbReference type="GO" id="GO:0006369">
    <property type="term" value="P:termination of RNA polymerase II transcription"/>
    <property type="evidence" value="ECO:0007669"/>
    <property type="project" value="TreeGrafter"/>
</dbReference>
<dbReference type="InterPro" id="IPR014720">
    <property type="entry name" value="dsRBD_dom"/>
</dbReference>
<feature type="domain" description="RNase III" evidence="7">
    <location>
        <begin position="1"/>
        <end position="72"/>
    </location>
</feature>
<dbReference type="SMART" id="SM00535">
    <property type="entry name" value="RIBOc"/>
    <property type="match status" value="1"/>
</dbReference>
<dbReference type="InterPro" id="IPR000999">
    <property type="entry name" value="RNase_III_dom"/>
</dbReference>